<protein>
    <submittedName>
        <fullName evidence="1">Uncharacterized protein</fullName>
    </submittedName>
</protein>
<reference evidence="2" key="1">
    <citation type="journal article" date="2015" name="BMC Genomics">
        <title>Genomic and transcriptomic analysis of the endophytic fungus Pestalotiopsis fici reveals its lifestyle and high potential for synthesis of natural products.</title>
        <authorList>
            <person name="Wang X."/>
            <person name="Zhang X."/>
            <person name="Liu L."/>
            <person name="Xiang M."/>
            <person name="Wang W."/>
            <person name="Sun X."/>
            <person name="Che Y."/>
            <person name="Guo L."/>
            <person name="Liu G."/>
            <person name="Guo L."/>
            <person name="Wang C."/>
            <person name="Yin W.B."/>
            <person name="Stadler M."/>
            <person name="Zhang X."/>
            <person name="Liu X."/>
        </authorList>
    </citation>
    <scope>NUCLEOTIDE SEQUENCE [LARGE SCALE GENOMIC DNA]</scope>
    <source>
        <strain evidence="2">W106-1 / CGMCC3.15140</strain>
    </source>
</reference>
<sequence>MYPHRRIGTEIRHSSHSGMSYYVHPMALDVPSKIRHASDQSHDRNVTTVHNPIQIPPAVSPPTTSVKPMTMDRGAEERLAQAAKQLHEQAKESMGIYQSFFDKYNQDISSVRDYVDTVTRRRIWQSKIAQNTQYSQEQEGEDQQLVYQVSKLQVCFDHFSDAAGYVTLQDEPSDANAYNSRYFLLDKIAHAYNRVKELARKTMMNEGACPDLINELQELHDLVDPEKPTARVIYRFDKRGIMPISADTVTMHIDGAEAGNYEGGQAEAAVHWG</sequence>
<organism evidence="1 2">
    <name type="scientific">Pestalotiopsis fici (strain W106-1 / CGMCC3.15140)</name>
    <dbReference type="NCBI Taxonomy" id="1229662"/>
    <lineage>
        <taxon>Eukaryota</taxon>
        <taxon>Fungi</taxon>
        <taxon>Dikarya</taxon>
        <taxon>Ascomycota</taxon>
        <taxon>Pezizomycotina</taxon>
        <taxon>Sordariomycetes</taxon>
        <taxon>Xylariomycetidae</taxon>
        <taxon>Amphisphaeriales</taxon>
        <taxon>Sporocadaceae</taxon>
        <taxon>Pestalotiopsis</taxon>
    </lineage>
</organism>
<evidence type="ECO:0000313" key="2">
    <source>
        <dbReference type="Proteomes" id="UP000030651"/>
    </source>
</evidence>
<dbReference type="OMA" id="ASITHHP"/>
<dbReference type="eggNOG" id="ENOG502TF5R">
    <property type="taxonomic scope" value="Eukaryota"/>
</dbReference>
<dbReference type="InParanoid" id="W3WPP3"/>
<dbReference type="HOGENOM" id="CLU_1019780_0_0_1"/>
<evidence type="ECO:0000313" key="1">
    <source>
        <dbReference type="EMBL" id="ETS74786.1"/>
    </source>
</evidence>
<accession>W3WPP3</accession>
<name>W3WPP3_PESFW</name>
<dbReference type="GeneID" id="19278283"/>
<dbReference type="STRING" id="1229662.W3WPP3"/>
<dbReference type="RefSeq" id="XP_007840042.1">
    <property type="nucleotide sequence ID" value="XM_007841851.1"/>
</dbReference>
<dbReference type="AlphaFoldDB" id="W3WPP3"/>
<keyword evidence="2" id="KW-1185">Reference proteome</keyword>
<dbReference type="OrthoDB" id="5413280at2759"/>
<gene>
    <name evidence="1" type="ORF">PFICI_13270</name>
</gene>
<dbReference type="EMBL" id="KI912119">
    <property type="protein sequence ID" value="ETS74786.1"/>
    <property type="molecule type" value="Genomic_DNA"/>
</dbReference>
<dbReference type="KEGG" id="pfy:PFICI_13270"/>
<dbReference type="Proteomes" id="UP000030651">
    <property type="component" value="Unassembled WGS sequence"/>
</dbReference>
<proteinExistence type="predicted"/>